<reference evidence="6 7" key="1">
    <citation type="submission" date="2019-05" db="EMBL/GenBank/DDBJ databases">
        <authorList>
            <person name="Narsing Rao M.P."/>
            <person name="Li W.J."/>
        </authorList>
    </citation>
    <scope>NUCLEOTIDE SEQUENCE [LARGE SCALE GENOMIC DNA]</scope>
    <source>
        <strain evidence="6 7">SYSU_K30003</strain>
    </source>
</reference>
<dbReference type="PANTHER" id="PTHR30055">
    <property type="entry name" value="HTH-TYPE TRANSCRIPTIONAL REGULATOR RUTR"/>
    <property type="match status" value="1"/>
</dbReference>
<feature type="DNA-binding region" description="H-T-H motif" evidence="4">
    <location>
        <begin position="34"/>
        <end position="53"/>
    </location>
</feature>
<evidence type="ECO:0000313" key="7">
    <source>
        <dbReference type="Proteomes" id="UP000309676"/>
    </source>
</evidence>
<evidence type="ECO:0000313" key="6">
    <source>
        <dbReference type="EMBL" id="TLS51000.1"/>
    </source>
</evidence>
<feature type="domain" description="HTH tetR-type" evidence="5">
    <location>
        <begin position="11"/>
        <end position="71"/>
    </location>
</feature>
<dbReference type="FunFam" id="1.10.10.60:FF:000141">
    <property type="entry name" value="TetR family transcriptional regulator"/>
    <property type="match status" value="1"/>
</dbReference>
<dbReference type="Gene3D" id="1.10.357.10">
    <property type="entry name" value="Tetracycline Repressor, domain 2"/>
    <property type="match status" value="1"/>
</dbReference>
<dbReference type="SUPFAM" id="SSF46689">
    <property type="entry name" value="Homeodomain-like"/>
    <property type="match status" value="1"/>
</dbReference>
<evidence type="ECO:0000256" key="4">
    <source>
        <dbReference type="PROSITE-ProRule" id="PRU00335"/>
    </source>
</evidence>
<protein>
    <submittedName>
        <fullName evidence="6">TetR/AcrR family transcriptional regulator</fullName>
    </submittedName>
</protein>
<dbReference type="GO" id="GO:0000976">
    <property type="term" value="F:transcription cis-regulatory region binding"/>
    <property type="evidence" value="ECO:0007669"/>
    <property type="project" value="TreeGrafter"/>
</dbReference>
<keyword evidence="1" id="KW-0805">Transcription regulation</keyword>
<organism evidence="6 7">
    <name type="scientific">Paenibacillus antri</name>
    <dbReference type="NCBI Taxonomy" id="2582848"/>
    <lineage>
        <taxon>Bacteria</taxon>
        <taxon>Bacillati</taxon>
        <taxon>Bacillota</taxon>
        <taxon>Bacilli</taxon>
        <taxon>Bacillales</taxon>
        <taxon>Paenibacillaceae</taxon>
        <taxon>Paenibacillus</taxon>
    </lineage>
</organism>
<dbReference type="InterPro" id="IPR009057">
    <property type="entry name" value="Homeodomain-like_sf"/>
</dbReference>
<dbReference type="AlphaFoldDB" id="A0A5R9GA89"/>
<evidence type="ECO:0000256" key="1">
    <source>
        <dbReference type="ARBA" id="ARBA00023015"/>
    </source>
</evidence>
<dbReference type="Proteomes" id="UP000309676">
    <property type="component" value="Unassembled WGS sequence"/>
</dbReference>
<sequence>MERGENVSAIHDKKKQIIEAALQLFANKGFHETSIQDIAESVGIAKGSVYLHFKSKDDLLVSALKHTVHRMFEEVALASSSPGLSPRERLVRKLESQLRFGYEHKAFFTMLLNERSIHVNEELKKFMMDLRIRSVQWSLADVMDVYGETVGPYAMDAVAALQALVGQYTGYLILHQVEFDIAVLAPFLADRLEDVVDGMLRKGRPPMLTERMLLGPAAAAAAGEGERDARVDLRAHWMRMLRETIRESALDEAKREELHSYAVVLEHELRKPDPADAVVQGLLAHLRTAETPAIGAVVRQVEQELARLSR</sequence>
<name>A0A5R9GA89_9BACL</name>
<dbReference type="PROSITE" id="PS50977">
    <property type="entry name" value="HTH_TETR_2"/>
    <property type="match status" value="1"/>
</dbReference>
<keyword evidence="7" id="KW-1185">Reference proteome</keyword>
<dbReference type="InterPro" id="IPR023772">
    <property type="entry name" value="DNA-bd_HTH_TetR-type_CS"/>
</dbReference>
<comment type="caution">
    <text evidence="6">The sequence shown here is derived from an EMBL/GenBank/DDBJ whole genome shotgun (WGS) entry which is preliminary data.</text>
</comment>
<keyword evidence="2 4" id="KW-0238">DNA-binding</keyword>
<accession>A0A5R9GA89</accession>
<dbReference type="PROSITE" id="PS01081">
    <property type="entry name" value="HTH_TETR_1"/>
    <property type="match status" value="1"/>
</dbReference>
<dbReference type="GO" id="GO:0003700">
    <property type="term" value="F:DNA-binding transcription factor activity"/>
    <property type="evidence" value="ECO:0007669"/>
    <property type="project" value="TreeGrafter"/>
</dbReference>
<dbReference type="EMBL" id="VCIW01000011">
    <property type="protein sequence ID" value="TLS51000.1"/>
    <property type="molecule type" value="Genomic_DNA"/>
</dbReference>
<dbReference type="GO" id="GO:0045892">
    <property type="term" value="P:negative regulation of DNA-templated transcription"/>
    <property type="evidence" value="ECO:0007669"/>
    <property type="project" value="UniProtKB-ARBA"/>
</dbReference>
<gene>
    <name evidence="6" type="ORF">FE782_16535</name>
</gene>
<proteinExistence type="predicted"/>
<keyword evidence="3" id="KW-0804">Transcription</keyword>
<dbReference type="PANTHER" id="PTHR30055:SF226">
    <property type="entry name" value="HTH-TYPE TRANSCRIPTIONAL REGULATOR PKSA"/>
    <property type="match status" value="1"/>
</dbReference>
<evidence type="ECO:0000256" key="3">
    <source>
        <dbReference type="ARBA" id="ARBA00023163"/>
    </source>
</evidence>
<dbReference type="InterPro" id="IPR001647">
    <property type="entry name" value="HTH_TetR"/>
</dbReference>
<dbReference type="InterPro" id="IPR050109">
    <property type="entry name" value="HTH-type_TetR-like_transc_reg"/>
</dbReference>
<evidence type="ECO:0000256" key="2">
    <source>
        <dbReference type="ARBA" id="ARBA00023125"/>
    </source>
</evidence>
<evidence type="ECO:0000259" key="5">
    <source>
        <dbReference type="PROSITE" id="PS50977"/>
    </source>
</evidence>
<dbReference type="Pfam" id="PF00440">
    <property type="entry name" value="TetR_N"/>
    <property type="match status" value="1"/>
</dbReference>
<dbReference type="PRINTS" id="PR00455">
    <property type="entry name" value="HTHTETR"/>
</dbReference>